<sequence>MLEKLRRNIFWMLDTYKGSKVKAHMEEISYILENINSEEVTVKRKSALDELLQHAVNNTKFYSPYKYYNELSDFPIITKMDIRENYKDFIVNDPKFKPEFEISTSGTTGVPFSVCQDLNKKNRNTADTLYFAEKGGFEIGDRLYYIRFWSKQTSRSAFAQFVTNIKQIHVFDLSASFLKSLIARMNKDASRKALLGYSSALSELVRYMKANEKPPLKNPFKSIITMAEGISNKQREELQSYLGAPVISRYSNSENGIFAQQIIGGGKDYHINWASYEVEVLDLNENVPAKPGEVGRIVITDLFNYCMPIIRYDTGDLGILSKENTHFNRAPTLRSIEGRRMDVIYNTKGEALSPYVAYEMEYFPELKQFQLIQEEKNKYTVKVNLDGVFESEEAATKRLMAQLGKDAIINFEYVDEFPQLASGKRRLAVNNYKN</sequence>
<dbReference type="InterPro" id="IPR053158">
    <property type="entry name" value="CapK_Type1_Caps_Biosynth"/>
</dbReference>
<evidence type="ECO:0000313" key="2">
    <source>
        <dbReference type="Proteomes" id="UP001174839"/>
    </source>
</evidence>
<keyword evidence="2" id="KW-1185">Reference proteome</keyword>
<dbReference type="EMBL" id="JAUDUY010000015">
    <property type="protein sequence ID" value="MDM9632788.1"/>
    <property type="molecule type" value="Genomic_DNA"/>
</dbReference>
<proteinExistence type="predicted"/>
<dbReference type="RefSeq" id="WP_289726153.1">
    <property type="nucleotide sequence ID" value="NZ_JAUDUY010000015.1"/>
</dbReference>
<comment type="caution">
    <text evidence="1">The sequence shown here is derived from an EMBL/GenBank/DDBJ whole genome shotgun (WGS) entry which is preliminary data.</text>
</comment>
<dbReference type="PANTHER" id="PTHR36932:SF1">
    <property type="entry name" value="CAPSULAR POLYSACCHARIDE BIOSYNTHESIS PROTEIN"/>
    <property type="match status" value="1"/>
</dbReference>
<dbReference type="InterPro" id="IPR042099">
    <property type="entry name" value="ANL_N_sf"/>
</dbReference>
<accession>A0ABT7WIP0</accession>
<dbReference type="Gene3D" id="3.40.50.12780">
    <property type="entry name" value="N-terminal domain of ligase-like"/>
    <property type="match status" value="1"/>
</dbReference>
<gene>
    <name evidence="1" type="ORF">QU605_15020</name>
</gene>
<dbReference type="Proteomes" id="UP001174839">
    <property type="component" value="Unassembled WGS sequence"/>
</dbReference>
<name>A0ABT7WIP0_9FLAO</name>
<dbReference type="PANTHER" id="PTHR36932">
    <property type="entry name" value="CAPSULAR POLYSACCHARIDE BIOSYNTHESIS PROTEIN"/>
    <property type="match status" value="1"/>
</dbReference>
<reference evidence="1" key="1">
    <citation type="submission" date="2023-06" db="EMBL/GenBank/DDBJ databases">
        <title>Robiginitalea aurantiacus sp. nov. and Algoriphagus sediminis sp. nov., isolated from coastal sediment.</title>
        <authorList>
            <person name="Zhou Z.Y."/>
            <person name="An J."/>
            <person name="Jia Y.W."/>
            <person name="Du Z.J."/>
        </authorList>
    </citation>
    <scope>NUCLEOTIDE SEQUENCE</scope>
    <source>
        <strain evidence="1">M39</strain>
    </source>
</reference>
<organism evidence="1 2">
    <name type="scientific">Robiginitalea aurantiaca</name>
    <dbReference type="NCBI Taxonomy" id="3056915"/>
    <lineage>
        <taxon>Bacteria</taxon>
        <taxon>Pseudomonadati</taxon>
        <taxon>Bacteroidota</taxon>
        <taxon>Flavobacteriia</taxon>
        <taxon>Flavobacteriales</taxon>
        <taxon>Flavobacteriaceae</taxon>
        <taxon>Robiginitalea</taxon>
    </lineage>
</organism>
<evidence type="ECO:0000313" key="1">
    <source>
        <dbReference type="EMBL" id="MDM9632788.1"/>
    </source>
</evidence>
<dbReference type="SUPFAM" id="SSF56801">
    <property type="entry name" value="Acetyl-CoA synthetase-like"/>
    <property type="match status" value="1"/>
</dbReference>
<protein>
    <submittedName>
        <fullName evidence="1">CoF synthetase</fullName>
    </submittedName>
</protein>